<comment type="caution">
    <text evidence="2">The sequence shown here is derived from an EMBL/GenBank/DDBJ whole genome shotgun (WGS) entry which is preliminary data.</text>
</comment>
<feature type="transmembrane region" description="Helical" evidence="1">
    <location>
        <begin position="148"/>
        <end position="170"/>
    </location>
</feature>
<keyword evidence="3" id="KW-1185">Reference proteome</keyword>
<organism evidence="2 3">
    <name type="scientific">Egicoccus halophilus</name>
    <dbReference type="NCBI Taxonomy" id="1670830"/>
    <lineage>
        <taxon>Bacteria</taxon>
        <taxon>Bacillati</taxon>
        <taxon>Actinomycetota</taxon>
        <taxon>Nitriliruptoria</taxon>
        <taxon>Egicoccales</taxon>
        <taxon>Egicoccaceae</taxon>
        <taxon>Egicoccus</taxon>
    </lineage>
</organism>
<reference evidence="2" key="1">
    <citation type="journal article" date="2014" name="Int. J. Syst. Evol. Microbiol.">
        <title>Complete genome sequence of Corynebacterium casei LMG S-19264T (=DSM 44701T), isolated from a smear-ripened cheese.</title>
        <authorList>
            <consortium name="US DOE Joint Genome Institute (JGI-PGF)"/>
            <person name="Walter F."/>
            <person name="Albersmeier A."/>
            <person name="Kalinowski J."/>
            <person name="Ruckert C."/>
        </authorList>
    </citation>
    <scope>NUCLEOTIDE SEQUENCE</scope>
    <source>
        <strain evidence="2">CGMCC 1.14988</strain>
    </source>
</reference>
<feature type="transmembrane region" description="Helical" evidence="1">
    <location>
        <begin position="176"/>
        <end position="199"/>
    </location>
</feature>
<keyword evidence="1" id="KW-0472">Membrane</keyword>
<evidence type="ECO:0000256" key="1">
    <source>
        <dbReference type="SAM" id="Phobius"/>
    </source>
</evidence>
<accession>A0A8J3A8B7</accession>
<feature type="transmembrane region" description="Helical" evidence="1">
    <location>
        <begin position="90"/>
        <end position="109"/>
    </location>
</feature>
<dbReference type="RefSeq" id="WP_130650577.1">
    <property type="nucleotide sequence ID" value="NZ_BMHA01000006.1"/>
</dbReference>
<name>A0A8J3A8B7_9ACTN</name>
<keyword evidence="1" id="KW-0812">Transmembrane</keyword>
<sequence length="209" mass="22735">MSSQRPLADPPPMERRIEQTVRRARRHWYRVGMPLGERRRHAAELRDHLVTVTERGGSIEDVVGTDLEAFANDWFVAGLRRPVLDVTLQLAAAVLLVPALLVLLAPLLGHDRFGFAPAALAYTGGIAGAAVSANVLRRFRHRLDGAAFTWAVLGLCLAGAVVGTTLRAWLEARDAAFVTVPVWLAVGLLVGSMVLLLAARRLRRSGAVR</sequence>
<evidence type="ECO:0000313" key="2">
    <source>
        <dbReference type="EMBL" id="GGI06330.1"/>
    </source>
</evidence>
<keyword evidence="1" id="KW-1133">Transmembrane helix</keyword>
<feature type="transmembrane region" description="Helical" evidence="1">
    <location>
        <begin position="115"/>
        <end position="136"/>
    </location>
</feature>
<dbReference type="Proteomes" id="UP000650511">
    <property type="component" value="Unassembled WGS sequence"/>
</dbReference>
<protein>
    <submittedName>
        <fullName evidence="2">Uncharacterized protein</fullName>
    </submittedName>
</protein>
<dbReference type="AlphaFoldDB" id="A0A8J3A8B7"/>
<gene>
    <name evidence="2" type="ORF">GCM10011354_18550</name>
</gene>
<evidence type="ECO:0000313" key="3">
    <source>
        <dbReference type="Proteomes" id="UP000650511"/>
    </source>
</evidence>
<dbReference type="EMBL" id="BMHA01000006">
    <property type="protein sequence ID" value="GGI06330.1"/>
    <property type="molecule type" value="Genomic_DNA"/>
</dbReference>
<proteinExistence type="predicted"/>
<reference evidence="2" key="2">
    <citation type="submission" date="2020-09" db="EMBL/GenBank/DDBJ databases">
        <authorList>
            <person name="Sun Q."/>
            <person name="Zhou Y."/>
        </authorList>
    </citation>
    <scope>NUCLEOTIDE SEQUENCE</scope>
    <source>
        <strain evidence="2">CGMCC 1.14988</strain>
    </source>
</reference>